<dbReference type="Gene3D" id="3.40.30.10">
    <property type="entry name" value="Glutaredoxin"/>
    <property type="match status" value="1"/>
</dbReference>
<dbReference type="PANTHER" id="PTHR43578:SF3">
    <property type="entry name" value="NADH-QUINONE OXIDOREDUCTASE SUBUNIT F"/>
    <property type="match status" value="1"/>
</dbReference>
<dbReference type="Gene3D" id="3.40.50.11540">
    <property type="entry name" value="NADH-ubiquinone oxidoreductase 51kDa subunit"/>
    <property type="match status" value="1"/>
</dbReference>
<dbReference type="Gene3D" id="3.10.20.600">
    <property type="match status" value="1"/>
</dbReference>
<dbReference type="SUPFAM" id="SSF142984">
    <property type="entry name" value="Nqo1 middle domain-like"/>
    <property type="match status" value="1"/>
</dbReference>
<reference evidence="7 8" key="1">
    <citation type="journal article" date="2019" name="Emerg. Microbes Infect.">
        <title>Comprehensive subspecies identification of 175 nontuberculous mycobacteria species based on 7547 genomic profiles.</title>
        <authorList>
            <person name="Matsumoto Y."/>
            <person name="Kinjo T."/>
            <person name="Motooka D."/>
            <person name="Nabeya D."/>
            <person name="Jung N."/>
            <person name="Uechi K."/>
            <person name="Horii T."/>
            <person name="Iida T."/>
            <person name="Fujita J."/>
            <person name="Nakamura S."/>
        </authorList>
    </citation>
    <scope>NUCLEOTIDE SEQUENCE [LARGE SCALE GENOMIC DNA]</scope>
    <source>
        <strain evidence="7 8">JCM 12405</strain>
    </source>
</reference>
<gene>
    <name evidence="7" type="ORF">MDOR_09760</name>
</gene>
<evidence type="ECO:0000256" key="4">
    <source>
        <dbReference type="ARBA" id="ARBA00023004"/>
    </source>
</evidence>
<sequence length="623" mass="67190">MGLPTPPRRFESKPSRQAWVRENRVVKNMAHDVAGTLRRYGRDRTELLAILWEIQRGDGYVGPDAAREVANWLGMAVEDVLETATFYHFLHTTPSGRYRIYLSNTVIAKMRGYREVYETLEAATGARFGEPGNADFALSETACIGLADQEPSMLVDGVVFGDLTPSSVAEIVSGLKQGRSPAEMADPTGLAEDQVEYVDVLAHTAVHTRGPVFFAEETDYGILARRCLVTPAEEVIATITDSGLRGRGGAGFPTGDKWRLCRAAAGTDKYIICNADEGEPGTFKDRVLLTRSPKQVFVGMIVAGVAVGASHGILYLRAEYAYLRSYLERQLAELRDDGALGYGFDIRIKMGAGAYICGDESALIESCEGKRGTPRLKPPFPVEHGYLGKPTCVNNVETFAAATRIMDKGADWFAAMGTAKSRGTRLLSVSGDCAAPGVYEVEWGITLRDTLAMVGAEDAVAVQISGPSGEMVSAQADSDRRLGYEDISCNGSVMIFDSRRDLLSVVRDFMQFFVDESCGICVPCRVGNVALRDKVDLVIRGQASSADLDDMTRWGTVVAATSRCGLGATSPNPILTTMAKFPGAFTGALRTEDDDGLLPSFDVHAALNGYAAAVDQLAGQESR</sequence>
<protein>
    <submittedName>
        <fullName evidence="7">NADH dehydrogenase</fullName>
    </submittedName>
</protein>
<evidence type="ECO:0000313" key="8">
    <source>
        <dbReference type="Proteomes" id="UP000467201"/>
    </source>
</evidence>
<dbReference type="Pfam" id="PF01257">
    <property type="entry name" value="2Fe-2S_thioredx"/>
    <property type="match status" value="1"/>
</dbReference>
<accession>A0A7I7VPK7</accession>
<dbReference type="EMBL" id="AP022605">
    <property type="protein sequence ID" value="BBZ06807.1"/>
    <property type="molecule type" value="Genomic_DNA"/>
</dbReference>
<keyword evidence="2" id="KW-0004">4Fe-4S</keyword>
<dbReference type="GO" id="GO:0046872">
    <property type="term" value="F:metal ion binding"/>
    <property type="evidence" value="ECO:0007669"/>
    <property type="project" value="UniProtKB-KW"/>
</dbReference>
<dbReference type="Proteomes" id="UP000467201">
    <property type="component" value="Chromosome"/>
</dbReference>
<dbReference type="SUPFAM" id="SSF142019">
    <property type="entry name" value="Nqo1 FMN-binding domain-like"/>
    <property type="match status" value="1"/>
</dbReference>
<dbReference type="InterPro" id="IPR001949">
    <property type="entry name" value="NADH-UbQ_OxRdtase_51kDa_CS"/>
</dbReference>
<dbReference type="AlphaFoldDB" id="A0A7I7VPK7"/>
<evidence type="ECO:0000256" key="1">
    <source>
        <dbReference type="ARBA" id="ARBA00007523"/>
    </source>
</evidence>
<evidence type="ECO:0000256" key="5">
    <source>
        <dbReference type="ARBA" id="ARBA00023014"/>
    </source>
</evidence>
<keyword evidence="3" id="KW-0479">Metal-binding</keyword>
<dbReference type="Pfam" id="PF10589">
    <property type="entry name" value="NADH_4Fe-4S"/>
    <property type="match status" value="1"/>
</dbReference>
<dbReference type="InterPro" id="IPR011538">
    <property type="entry name" value="Nuo51_FMN-bd"/>
</dbReference>
<feature type="domain" description="NADH-ubiquinone oxidoreductase 51kDa subunit iron-sulphur binding" evidence="6">
    <location>
        <begin position="503"/>
        <end position="548"/>
    </location>
</feature>
<evidence type="ECO:0000313" key="7">
    <source>
        <dbReference type="EMBL" id="BBZ06807.1"/>
    </source>
</evidence>
<name>A0A7I7VPK7_9MYCO</name>
<dbReference type="InterPro" id="IPR037225">
    <property type="entry name" value="Nuo51_FMN-bd_sf"/>
</dbReference>
<dbReference type="PANTHER" id="PTHR43578">
    <property type="entry name" value="NADH-QUINONE OXIDOREDUCTASE SUBUNIT F"/>
    <property type="match status" value="1"/>
</dbReference>
<keyword evidence="5" id="KW-0411">Iron-sulfur</keyword>
<dbReference type="Gene3D" id="1.10.10.1590">
    <property type="entry name" value="NADH-quinone oxidoreductase subunit E"/>
    <property type="match status" value="1"/>
</dbReference>
<dbReference type="GO" id="GO:0008137">
    <property type="term" value="F:NADH dehydrogenase (ubiquinone) activity"/>
    <property type="evidence" value="ECO:0007669"/>
    <property type="project" value="InterPro"/>
</dbReference>
<dbReference type="InterPro" id="IPR037207">
    <property type="entry name" value="Nuop51_4Fe4S-bd_sf"/>
</dbReference>
<dbReference type="SUPFAM" id="SSF140490">
    <property type="entry name" value="Nqo1C-terminal domain-like"/>
    <property type="match status" value="1"/>
</dbReference>
<organism evidence="7 8">
    <name type="scientific">Mycolicibacterium doricum</name>
    <dbReference type="NCBI Taxonomy" id="126673"/>
    <lineage>
        <taxon>Bacteria</taxon>
        <taxon>Bacillati</taxon>
        <taxon>Actinomycetota</taxon>
        <taxon>Actinomycetes</taxon>
        <taxon>Mycobacteriales</taxon>
        <taxon>Mycobacteriaceae</taxon>
        <taxon>Mycolicibacterium</taxon>
    </lineage>
</organism>
<dbReference type="PROSITE" id="PS00645">
    <property type="entry name" value="COMPLEX1_51K_2"/>
    <property type="match status" value="1"/>
</dbReference>
<dbReference type="KEGG" id="mdr:MDOR_09760"/>
<dbReference type="PROSITE" id="PS00644">
    <property type="entry name" value="COMPLEX1_51K_1"/>
    <property type="match status" value="1"/>
</dbReference>
<proteinExistence type="inferred from homology"/>
<dbReference type="GO" id="GO:0010181">
    <property type="term" value="F:FMN binding"/>
    <property type="evidence" value="ECO:0007669"/>
    <property type="project" value="InterPro"/>
</dbReference>
<keyword evidence="4" id="KW-0408">Iron</keyword>
<comment type="similarity">
    <text evidence="1">Belongs to the complex I 51 kDa subunit family.</text>
</comment>
<dbReference type="InterPro" id="IPR019575">
    <property type="entry name" value="Nuop51_4Fe4S-bd"/>
</dbReference>
<dbReference type="InterPro" id="IPR036249">
    <property type="entry name" value="Thioredoxin-like_sf"/>
</dbReference>
<evidence type="ECO:0000259" key="6">
    <source>
        <dbReference type="SMART" id="SM00928"/>
    </source>
</evidence>
<dbReference type="Gene3D" id="1.20.1440.230">
    <property type="entry name" value="NADH-ubiquinone oxidoreductase 51kDa subunit, iron-sulphur binding domain"/>
    <property type="match status" value="1"/>
</dbReference>
<dbReference type="GO" id="GO:0051539">
    <property type="term" value="F:4 iron, 4 sulfur cluster binding"/>
    <property type="evidence" value="ECO:0007669"/>
    <property type="project" value="UniProtKB-KW"/>
</dbReference>
<dbReference type="InterPro" id="IPR041921">
    <property type="entry name" value="NuoE_N"/>
</dbReference>
<evidence type="ECO:0000256" key="2">
    <source>
        <dbReference type="ARBA" id="ARBA00022485"/>
    </source>
</evidence>
<dbReference type="Pfam" id="PF01512">
    <property type="entry name" value="Complex1_51K"/>
    <property type="match status" value="1"/>
</dbReference>
<dbReference type="SUPFAM" id="SSF52833">
    <property type="entry name" value="Thioredoxin-like"/>
    <property type="match status" value="1"/>
</dbReference>
<dbReference type="SMART" id="SM00928">
    <property type="entry name" value="NADH_4Fe-4S"/>
    <property type="match status" value="1"/>
</dbReference>
<evidence type="ECO:0000256" key="3">
    <source>
        <dbReference type="ARBA" id="ARBA00022723"/>
    </source>
</evidence>